<feature type="region of interest" description="Disordered" evidence="1">
    <location>
        <begin position="163"/>
        <end position="189"/>
    </location>
</feature>
<evidence type="ECO:0000313" key="3">
    <source>
        <dbReference type="EMBL" id="AYD90447.1"/>
    </source>
</evidence>
<organism evidence="3 4">
    <name type="scientific">Actinomyces lilanjuaniae</name>
    <dbReference type="NCBI Taxonomy" id="2321394"/>
    <lineage>
        <taxon>Bacteria</taxon>
        <taxon>Bacillati</taxon>
        <taxon>Actinomycetota</taxon>
        <taxon>Actinomycetes</taxon>
        <taxon>Actinomycetales</taxon>
        <taxon>Actinomycetaceae</taxon>
        <taxon>Actinomyces</taxon>
    </lineage>
</organism>
<proteinExistence type="predicted"/>
<accession>A0ABN5PQ17</accession>
<sequence length="251" mass="25799">MIAGRRTRQARSSSPRSPRPQPRTRARRPSLLLWRHRHLVVAACLAAAAVATLNVLRPDPPSTQEVLVAARQVSAGTVVTKDDVVRRSVPAQGLPESGLAGEEVVGQRSAITLEPGTVLTTSMTSAALTQGLDPDQRVVQVPVGVGAELAEPGAQVDVIDARGDATSSTQAAENPSEDAPSVLSSPVPLQGAESTVLTRRARVLMTQPGDDSTPWGPGTKVTLVTIAVSSGDATLVAAAATTGALGIVLSP</sequence>
<evidence type="ECO:0000313" key="4">
    <source>
        <dbReference type="Proteomes" id="UP000273001"/>
    </source>
</evidence>
<dbReference type="Gene3D" id="3.90.1210.10">
    <property type="entry name" value="Antifreeze-like/N-acetylneuraminic acid synthase C-terminal domain"/>
    <property type="match status" value="1"/>
</dbReference>
<dbReference type="InterPro" id="IPR013974">
    <property type="entry name" value="SAF"/>
</dbReference>
<keyword evidence="3" id="KW-0282">Flagellum</keyword>
<keyword evidence="3" id="KW-0969">Cilium</keyword>
<evidence type="ECO:0000259" key="2">
    <source>
        <dbReference type="SMART" id="SM00858"/>
    </source>
</evidence>
<feature type="domain" description="SAF" evidence="2">
    <location>
        <begin position="64"/>
        <end position="125"/>
    </location>
</feature>
<evidence type="ECO:0000256" key="1">
    <source>
        <dbReference type="SAM" id="MobiDB-lite"/>
    </source>
</evidence>
<dbReference type="Pfam" id="PF08666">
    <property type="entry name" value="SAF"/>
    <property type="match status" value="1"/>
</dbReference>
<keyword evidence="3" id="KW-0966">Cell projection</keyword>
<gene>
    <name evidence="3" type="ORF">D5R93_11360</name>
</gene>
<dbReference type="Proteomes" id="UP000273001">
    <property type="component" value="Chromosome"/>
</dbReference>
<reference evidence="3 4" key="1">
    <citation type="submission" date="2018-09" db="EMBL/GenBank/DDBJ databases">
        <authorList>
            <person name="Li J."/>
        </authorList>
    </citation>
    <scope>NUCLEOTIDE SEQUENCE [LARGE SCALE GENOMIC DNA]</scope>
    <source>
        <strain evidence="3 4">2129</strain>
    </source>
</reference>
<protein>
    <submittedName>
        <fullName evidence="3">Flagellar biosynthesis protein FlgA</fullName>
    </submittedName>
</protein>
<name>A0ABN5PQ17_9ACTO</name>
<dbReference type="EMBL" id="CP032514">
    <property type="protein sequence ID" value="AYD90447.1"/>
    <property type="molecule type" value="Genomic_DNA"/>
</dbReference>
<keyword evidence="4" id="KW-1185">Reference proteome</keyword>
<dbReference type="CDD" id="cd11614">
    <property type="entry name" value="SAF_CpaB_FlgA_like"/>
    <property type="match status" value="1"/>
</dbReference>
<feature type="region of interest" description="Disordered" evidence="1">
    <location>
        <begin position="1"/>
        <end position="29"/>
    </location>
</feature>
<dbReference type="SMART" id="SM00858">
    <property type="entry name" value="SAF"/>
    <property type="match status" value="1"/>
</dbReference>
<dbReference type="RefSeq" id="WP_119837144.1">
    <property type="nucleotide sequence ID" value="NZ_CP032514.1"/>
</dbReference>